<evidence type="ECO:0000256" key="4">
    <source>
        <dbReference type="RuleBase" id="RU367086"/>
    </source>
</evidence>
<dbReference type="InParanoid" id="A0A409WIT1"/>
<dbReference type="AlphaFoldDB" id="A0A409WIT1"/>
<feature type="compositionally biased region" description="Basic and acidic residues" evidence="5">
    <location>
        <begin position="303"/>
        <end position="316"/>
    </location>
</feature>
<dbReference type="EMBL" id="NHYD01003421">
    <property type="protein sequence ID" value="PPQ78360.1"/>
    <property type="molecule type" value="Genomic_DNA"/>
</dbReference>
<dbReference type="FunCoup" id="A0A409WIT1">
    <property type="interactions" value="480"/>
</dbReference>
<feature type="region of interest" description="Disordered" evidence="5">
    <location>
        <begin position="1"/>
        <end position="22"/>
    </location>
</feature>
<keyword evidence="3 4" id="KW-0539">Nucleus</keyword>
<evidence type="ECO:0000256" key="5">
    <source>
        <dbReference type="SAM" id="MobiDB-lite"/>
    </source>
</evidence>
<accession>A0A409WIT1</accession>
<organism evidence="7 8">
    <name type="scientific">Psilocybe cyanescens</name>
    <dbReference type="NCBI Taxonomy" id="93625"/>
    <lineage>
        <taxon>Eukaryota</taxon>
        <taxon>Fungi</taxon>
        <taxon>Dikarya</taxon>
        <taxon>Basidiomycota</taxon>
        <taxon>Agaricomycotina</taxon>
        <taxon>Agaricomycetes</taxon>
        <taxon>Agaricomycetidae</taxon>
        <taxon>Agaricales</taxon>
        <taxon>Agaricineae</taxon>
        <taxon>Strophariaceae</taxon>
        <taxon>Psilocybe</taxon>
    </lineage>
</organism>
<sequence>MLRTIKPKNARSKRVLDARQPKEVEDPRTAIFVKGTHTGDVLNNVMRELMALKRPNAIAFNKKNAIHPFDEASTSIASLEFWANKNDASMFVFGQTTKKRPHGLTFVRMFDGKVLDMAEVGVEKWVGMADFKTPKSTPGHKPLMHFASELFDTHPRFTQLKSMLIDFFNGEEIESICLPGIEHVISVSCGPTPAALNNATAIAYASRPKPGANGANGGSAEETANFPKVHIRTYTLNLLSSGTRIPRVELTPMGPALDLVLRRHQPADAELLRQAMRRPKLKKADVEQGLGKKRKNQEVDEMGDLRGRVHVGKQDLGKLQTRKMKGLKAGGDAMDVDSDEAGRDGMDGDGGEEDAGEDSDGFGANPRKKRRSKA</sequence>
<comment type="subcellular location">
    <subcellularLocation>
        <location evidence="1 4">Nucleus</location>
        <location evidence="1 4">Nucleolus</location>
    </subcellularLocation>
</comment>
<dbReference type="PANTHER" id="PTHR12728:SF0">
    <property type="entry name" value="RIBOSOME PRODUCTION FACTOR 2 HOMOLOG"/>
    <property type="match status" value="1"/>
</dbReference>
<evidence type="ECO:0000259" key="6">
    <source>
        <dbReference type="PROSITE" id="PS50833"/>
    </source>
</evidence>
<protein>
    <recommendedName>
        <fullName evidence="4">Ribosome production factor 2 homolog</fullName>
    </recommendedName>
    <alternativeName>
        <fullName evidence="4">Ribosome biogenesis protein RPF2 homolog</fullName>
    </alternativeName>
</protein>
<feature type="compositionally biased region" description="Acidic residues" evidence="5">
    <location>
        <begin position="347"/>
        <end position="360"/>
    </location>
</feature>
<dbReference type="InterPro" id="IPR039770">
    <property type="entry name" value="Rpf2"/>
</dbReference>
<reference evidence="7 8" key="1">
    <citation type="journal article" date="2018" name="Evol. Lett.">
        <title>Horizontal gene cluster transfer increased hallucinogenic mushroom diversity.</title>
        <authorList>
            <person name="Reynolds H.T."/>
            <person name="Vijayakumar V."/>
            <person name="Gluck-Thaler E."/>
            <person name="Korotkin H.B."/>
            <person name="Matheny P.B."/>
            <person name="Slot J.C."/>
        </authorList>
    </citation>
    <scope>NUCLEOTIDE SEQUENCE [LARGE SCALE GENOMIC DNA]</scope>
    <source>
        <strain evidence="7 8">2631</strain>
    </source>
</reference>
<dbReference type="GO" id="GO:0019843">
    <property type="term" value="F:rRNA binding"/>
    <property type="evidence" value="ECO:0007669"/>
    <property type="project" value="UniProtKB-UniRule"/>
</dbReference>
<dbReference type="PANTHER" id="PTHR12728">
    <property type="entry name" value="BRIX DOMAIN CONTAINING PROTEIN"/>
    <property type="match status" value="1"/>
</dbReference>
<feature type="domain" description="Brix" evidence="6">
    <location>
        <begin position="28"/>
        <end position="270"/>
    </location>
</feature>
<evidence type="ECO:0000313" key="8">
    <source>
        <dbReference type="Proteomes" id="UP000283269"/>
    </source>
</evidence>
<dbReference type="GO" id="GO:0000027">
    <property type="term" value="P:ribosomal large subunit assembly"/>
    <property type="evidence" value="ECO:0007669"/>
    <property type="project" value="InterPro"/>
</dbReference>
<dbReference type="OrthoDB" id="407658at2759"/>
<dbReference type="GO" id="GO:0000463">
    <property type="term" value="P:maturation of LSU-rRNA from tricistronic rRNA transcript (SSU-rRNA, 5.8S rRNA, LSU-rRNA)"/>
    <property type="evidence" value="ECO:0007669"/>
    <property type="project" value="TreeGrafter"/>
</dbReference>
<feature type="region of interest" description="Disordered" evidence="5">
    <location>
        <begin position="280"/>
        <end position="374"/>
    </location>
</feature>
<name>A0A409WIT1_PSICY</name>
<comment type="similarity">
    <text evidence="2 4">Belongs to the RPF2 family.</text>
</comment>
<evidence type="ECO:0000256" key="3">
    <source>
        <dbReference type="ARBA" id="ARBA00023242"/>
    </source>
</evidence>
<proteinExistence type="inferred from homology"/>
<gene>
    <name evidence="7" type="ORF">CVT25_011643</name>
</gene>
<evidence type="ECO:0000256" key="1">
    <source>
        <dbReference type="ARBA" id="ARBA00004604"/>
    </source>
</evidence>
<comment type="caution">
    <text evidence="7">The sequence shown here is derived from an EMBL/GenBank/DDBJ whole genome shotgun (WGS) entry which is preliminary data.</text>
</comment>
<keyword evidence="8" id="KW-1185">Reference proteome</keyword>
<dbReference type="Proteomes" id="UP000283269">
    <property type="component" value="Unassembled WGS sequence"/>
</dbReference>
<evidence type="ECO:0000313" key="7">
    <source>
        <dbReference type="EMBL" id="PPQ78360.1"/>
    </source>
</evidence>
<dbReference type="Pfam" id="PF04427">
    <property type="entry name" value="Brix"/>
    <property type="match status" value="1"/>
</dbReference>
<dbReference type="GO" id="GO:0005730">
    <property type="term" value="C:nucleolus"/>
    <property type="evidence" value="ECO:0007669"/>
    <property type="project" value="UniProtKB-SubCell"/>
</dbReference>
<feature type="compositionally biased region" description="Basic residues" evidence="5">
    <location>
        <begin position="1"/>
        <end position="13"/>
    </location>
</feature>
<evidence type="ECO:0000256" key="2">
    <source>
        <dbReference type="ARBA" id="ARBA00010782"/>
    </source>
</evidence>
<dbReference type="SMART" id="SM00879">
    <property type="entry name" value="Brix"/>
    <property type="match status" value="1"/>
</dbReference>
<dbReference type="PROSITE" id="PS50833">
    <property type="entry name" value="BRIX"/>
    <property type="match status" value="1"/>
</dbReference>
<dbReference type="InterPro" id="IPR007109">
    <property type="entry name" value="Brix"/>
</dbReference>
<dbReference type="STRING" id="93625.A0A409WIT1"/>